<protein>
    <submittedName>
        <fullName evidence="2">Uncharacterized protein</fullName>
    </submittedName>
</protein>
<reference evidence="2 3" key="1">
    <citation type="submission" date="2020-01" db="EMBL/GenBank/DDBJ databases">
        <title>Insect and environment-associated Actinomycetes.</title>
        <authorList>
            <person name="Currrie C."/>
            <person name="Chevrette M."/>
            <person name="Carlson C."/>
            <person name="Stubbendieck R."/>
            <person name="Wendt-Pienkowski E."/>
        </authorList>
    </citation>
    <scope>NUCLEOTIDE SEQUENCE [LARGE SCALE GENOMIC DNA]</scope>
    <source>
        <strain evidence="2 3">SID14438</strain>
    </source>
</reference>
<evidence type="ECO:0000313" key="3">
    <source>
        <dbReference type="Proteomes" id="UP000471648"/>
    </source>
</evidence>
<organism evidence="2 3">
    <name type="scientific">Streptomyces microflavus</name>
    <name type="common">Streptomyces lipmanii</name>
    <dbReference type="NCBI Taxonomy" id="1919"/>
    <lineage>
        <taxon>Bacteria</taxon>
        <taxon>Bacillati</taxon>
        <taxon>Actinomycetota</taxon>
        <taxon>Actinomycetes</taxon>
        <taxon>Kitasatosporales</taxon>
        <taxon>Streptomycetaceae</taxon>
        <taxon>Streptomyces</taxon>
    </lineage>
</organism>
<feature type="non-terminal residue" evidence="2">
    <location>
        <position position="1"/>
    </location>
</feature>
<feature type="non-terminal residue" evidence="2">
    <location>
        <position position="72"/>
    </location>
</feature>
<proteinExistence type="predicted"/>
<comment type="caution">
    <text evidence="2">The sequence shown here is derived from an EMBL/GenBank/DDBJ whole genome shotgun (WGS) entry which is preliminary data.</text>
</comment>
<dbReference type="EMBL" id="JAAGME010001392">
    <property type="protein sequence ID" value="NEB71744.1"/>
    <property type="molecule type" value="Genomic_DNA"/>
</dbReference>
<evidence type="ECO:0000313" key="2">
    <source>
        <dbReference type="EMBL" id="NEB71744.1"/>
    </source>
</evidence>
<sequence length="72" mass="6609">DTGRPAPAPEAGAGADGADNRVAESAADDAASPSPSTTDAVSEGESEAVGGTPSAPDAPSTSWAASAPASAA</sequence>
<dbReference type="AlphaFoldDB" id="A0A6N9VFU5"/>
<feature type="compositionally biased region" description="Low complexity" evidence="1">
    <location>
        <begin position="53"/>
        <end position="72"/>
    </location>
</feature>
<feature type="compositionally biased region" description="Low complexity" evidence="1">
    <location>
        <begin position="9"/>
        <end position="41"/>
    </location>
</feature>
<feature type="region of interest" description="Disordered" evidence="1">
    <location>
        <begin position="1"/>
        <end position="72"/>
    </location>
</feature>
<accession>A0A6N9VFU5</accession>
<name>A0A6N9VFU5_STRMI</name>
<dbReference type="Proteomes" id="UP000471648">
    <property type="component" value="Unassembled WGS sequence"/>
</dbReference>
<gene>
    <name evidence="2" type="ORF">G3I39_32455</name>
</gene>
<evidence type="ECO:0000256" key="1">
    <source>
        <dbReference type="SAM" id="MobiDB-lite"/>
    </source>
</evidence>